<accession>A0A2U2BTB4</accession>
<dbReference type="InterPro" id="IPR018062">
    <property type="entry name" value="HTH_AraC-typ_CS"/>
</dbReference>
<dbReference type="Proteomes" id="UP000245168">
    <property type="component" value="Unassembled WGS sequence"/>
</dbReference>
<dbReference type="InterPro" id="IPR009057">
    <property type="entry name" value="Homeodomain-like_sf"/>
</dbReference>
<dbReference type="PRINTS" id="PR00032">
    <property type="entry name" value="HTHARAC"/>
</dbReference>
<feature type="transmembrane region" description="Helical" evidence="4">
    <location>
        <begin position="199"/>
        <end position="218"/>
    </location>
</feature>
<name>A0A2U2BTB4_9PROT</name>
<gene>
    <name evidence="6" type="ORF">DDZ18_05875</name>
</gene>
<keyword evidence="2" id="KW-0238">DNA-binding</keyword>
<feature type="transmembrane region" description="Helical" evidence="4">
    <location>
        <begin position="127"/>
        <end position="147"/>
    </location>
</feature>
<dbReference type="SMART" id="SM00342">
    <property type="entry name" value="HTH_ARAC"/>
    <property type="match status" value="1"/>
</dbReference>
<dbReference type="GO" id="GO:0003700">
    <property type="term" value="F:DNA-binding transcription factor activity"/>
    <property type="evidence" value="ECO:0007669"/>
    <property type="project" value="InterPro"/>
</dbReference>
<evidence type="ECO:0000256" key="4">
    <source>
        <dbReference type="SAM" id="Phobius"/>
    </source>
</evidence>
<feature type="transmembrane region" description="Helical" evidence="4">
    <location>
        <begin position="103"/>
        <end position="121"/>
    </location>
</feature>
<reference evidence="7" key="1">
    <citation type="submission" date="2018-05" db="EMBL/GenBank/DDBJ databases">
        <authorList>
            <person name="Liu B.-T."/>
        </authorList>
    </citation>
    <scope>NUCLEOTIDE SEQUENCE [LARGE SCALE GENOMIC DNA]</scope>
    <source>
        <strain evidence="7">WD6-1</strain>
    </source>
</reference>
<feature type="domain" description="HTH araC/xylS-type" evidence="5">
    <location>
        <begin position="243"/>
        <end position="347"/>
    </location>
</feature>
<dbReference type="EMBL" id="QEXV01000003">
    <property type="protein sequence ID" value="PWE17220.1"/>
    <property type="molecule type" value="Genomic_DNA"/>
</dbReference>
<evidence type="ECO:0000256" key="1">
    <source>
        <dbReference type="ARBA" id="ARBA00023015"/>
    </source>
</evidence>
<proteinExistence type="predicted"/>
<evidence type="ECO:0000313" key="6">
    <source>
        <dbReference type="EMBL" id="PWE17220.1"/>
    </source>
</evidence>
<feature type="transmembrane region" description="Helical" evidence="4">
    <location>
        <begin position="167"/>
        <end position="187"/>
    </location>
</feature>
<keyword evidence="4" id="KW-1133">Transmembrane helix</keyword>
<keyword evidence="7" id="KW-1185">Reference proteome</keyword>
<organism evidence="6 7">
    <name type="scientific">Marinicauda salina</name>
    <dbReference type="NCBI Taxonomy" id="2135793"/>
    <lineage>
        <taxon>Bacteria</taxon>
        <taxon>Pseudomonadati</taxon>
        <taxon>Pseudomonadota</taxon>
        <taxon>Alphaproteobacteria</taxon>
        <taxon>Maricaulales</taxon>
        <taxon>Maricaulaceae</taxon>
        <taxon>Marinicauda</taxon>
    </lineage>
</organism>
<dbReference type="PANTHER" id="PTHR43280:SF29">
    <property type="entry name" value="ARAC-FAMILY TRANSCRIPTIONAL REGULATOR"/>
    <property type="match status" value="1"/>
</dbReference>
<feature type="transmembrane region" description="Helical" evidence="4">
    <location>
        <begin position="14"/>
        <end position="32"/>
    </location>
</feature>
<keyword evidence="1" id="KW-0805">Transcription regulation</keyword>
<feature type="transmembrane region" description="Helical" evidence="4">
    <location>
        <begin position="44"/>
        <end position="69"/>
    </location>
</feature>
<comment type="caution">
    <text evidence="6">The sequence shown here is derived from an EMBL/GenBank/DDBJ whole genome shotgun (WGS) entry which is preliminary data.</text>
</comment>
<dbReference type="GO" id="GO:0043565">
    <property type="term" value="F:sequence-specific DNA binding"/>
    <property type="evidence" value="ECO:0007669"/>
    <property type="project" value="InterPro"/>
</dbReference>
<sequence length="350" mass="37679">MRESTGAIMAELEVFFRISAIALFAAQIALVLRDARVEPAARFYALMALGVIGFLATHASVDLALPAGLHAPLSFLSKTAALFIWWFVFALFVDGFRLGRAEIGFAAAWVALVPFGFEPVARLAPDIAGLASGGRTIMAAGLAVYILARLLADRAIDLVEPRRRARVWLAGAIMAIFLADLASDYILGFGAPPLAYSTAQKGAILIFAFAGMLIIAQGRPDVFRFESRPAATGPQAIDAALNARLQSALSDGVHLEPALSLPALARRLGAPEHRLRKLINEGLGHRNFRGFLNARRVETAKALLADPQRSSDSITAIAFDAGFASLASFNRVFKETVGETPSEWRRKNRP</sequence>
<feature type="transmembrane region" description="Helical" evidence="4">
    <location>
        <begin position="75"/>
        <end position="96"/>
    </location>
</feature>
<dbReference type="InterPro" id="IPR020449">
    <property type="entry name" value="Tscrpt_reg_AraC-type_HTH"/>
</dbReference>
<evidence type="ECO:0000256" key="2">
    <source>
        <dbReference type="ARBA" id="ARBA00023125"/>
    </source>
</evidence>
<evidence type="ECO:0000259" key="5">
    <source>
        <dbReference type="PROSITE" id="PS01124"/>
    </source>
</evidence>
<keyword evidence="4" id="KW-0812">Transmembrane</keyword>
<dbReference type="Gene3D" id="1.10.10.60">
    <property type="entry name" value="Homeodomain-like"/>
    <property type="match status" value="1"/>
</dbReference>
<dbReference type="PROSITE" id="PS00041">
    <property type="entry name" value="HTH_ARAC_FAMILY_1"/>
    <property type="match status" value="1"/>
</dbReference>
<dbReference type="InterPro" id="IPR018060">
    <property type="entry name" value="HTH_AraC"/>
</dbReference>
<dbReference type="AlphaFoldDB" id="A0A2U2BTB4"/>
<evidence type="ECO:0000256" key="3">
    <source>
        <dbReference type="ARBA" id="ARBA00023163"/>
    </source>
</evidence>
<keyword evidence="3" id="KW-0804">Transcription</keyword>
<dbReference type="PANTHER" id="PTHR43280">
    <property type="entry name" value="ARAC-FAMILY TRANSCRIPTIONAL REGULATOR"/>
    <property type="match status" value="1"/>
</dbReference>
<keyword evidence="4" id="KW-0472">Membrane</keyword>
<dbReference type="Pfam" id="PF12833">
    <property type="entry name" value="HTH_18"/>
    <property type="match status" value="1"/>
</dbReference>
<dbReference type="PROSITE" id="PS01124">
    <property type="entry name" value="HTH_ARAC_FAMILY_2"/>
    <property type="match status" value="1"/>
</dbReference>
<protein>
    <recommendedName>
        <fullName evidence="5">HTH araC/xylS-type domain-containing protein</fullName>
    </recommendedName>
</protein>
<evidence type="ECO:0000313" key="7">
    <source>
        <dbReference type="Proteomes" id="UP000245168"/>
    </source>
</evidence>
<dbReference type="SUPFAM" id="SSF46689">
    <property type="entry name" value="Homeodomain-like"/>
    <property type="match status" value="1"/>
</dbReference>